<dbReference type="PROSITE" id="PS00136">
    <property type="entry name" value="SUBTILASE_ASP"/>
    <property type="match status" value="1"/>
</dbReference>
<feature type="active site" description="Charge relay system" evidence="5">
    <location>
        <position position="494"/>
    </location>
</feature>
<dbReference type="SUPFAM" id="SSF52743">
    <property type="entry name" value="Subtilisin-like"/>
    <property type="match status" value="1"/>
</dbReference>
<dbReference type="PROSITE" id="PS00138">
    <property type="entry name" value="SUBTILASE_SER"/>
    <property type="match status" value="1"/>
</dbReference>
<feature type="signal peptide" evidence="9">
    <location>
        <begin position="1"/>
        <end position="26"/>
    </location>
</feature>
<evidence type="ECO:0000256" key="2">
    <source>
        <dbReference type="ARBA" id="ARBA00022670"/>
    </source>
</evidence>
<dbReference type="EMBL" id="HBGG01028579">
    <property type="protein sequence ID" value="CAD9212520.1"/>
    <property type="molecule type" value="Transcribed_RNA"/>
</dbReference>
<dbReference type="PANTHER" id="PTHR43399:SF4">
    <property type="entry name" value="CELL WALL-ASSOCIATED PROTEASE"/>
    <property type="match status" value="1"/>
</dbReference>
<evidence type="ECO:0000256" key="6">
    <source>
        <dbReference type="RuleBase" id="RU003355"/>
    </source>
</evidence>
<accession>A0A7S1X6Z9</accession>
<feature type="active site" description="Charge relay system" evidence="5">
    <location>
        <position position="323"/>
    </location>
</feature>
<evidence type="ECO:0000256" key="8">
    <source>
        <dbReference type="SAM" id="Phobius"/>
    </source>
</evidence>
<dbReference type="GO" id="GO:0004252">
    <property type="term" value="F:serine-type endopeptidase activity"/>
    <property type="evidence" value="ECO:0007669"/>
    <property type="project" value="UniProtKB-UniRule"/>
</dbReference>
<comment type="similarity">
    <text evidence="1 5 6">Belongs to the peptidase S8 family.</text>
</comment>
<evidence type="ECO:0000256" key="5">
    <source>
        <dbReference type="PROSITE-ProRule" id="PRU01240"/>
    </source>
</evidence>
<dbReference type="InterPro" id="IPR000209">
    <property type="entry name" value="Peptidase_S8/S53_dom"/>
</dbReference>
<sequence>MARSFPPPALTIAVMVLLVPSVAVFAQVSRPEDSEPARMALEWVEAEDEQLTELLNGNQSDYNYGRLIVVPYPAGEGGGGSGNRSASSWKWEEVEGLRYLFKPDERLDRLGADSPLSGLLDNSTVLGVMEFEKGENVSLENLLEMYRDIKTSDVFKDVFLDRKVQLSQSASAQQTIRRISLLGPELDSPSSSSVPSAPPTDLTGLVAELRLNGAALARVVAAVGNASNVVPDDADWWELWNVRTVRGDFTLGSDITTGSGAVVAVLDTGCVMNHPDLQPNLWTNEAEFFGRPGVDDDGNGFVDDIHGYNFVSDTGDVTDDNGHGSHVAGTIGAVVNNTVGVTGLAPNVKIMCLKFMDEAGAGFQSAAILGMAYAVQMNATVQNHSWGSPSGSATLENMIRLSGRFGQFMAAAAGNDGADTDSPAARSFPAAYASPELFAETSDYVVSVGASDRRDRRAGFSNFGVQTVDLSAPGTEILSLGKLPGTYAEKQGTSQATPLVAATAACVMSILNLRLHVQDAREQLSGADVVAITKRIILQTADFVPDLNGTSRTGGRLNAFSAVQLALMGDSSLIRRVEATRVTTLPWWAFLLIALAVAALAIGASVAVYCCLAPKKPVPEDSQPITGAQQGTQPAKEGRV</sequence>
<reference evidence="11" key="1">
    <citation type="submission" date="2021-01" db="EMBL/GenBank/DDBJ databases">
        <authorList>
            <person name="Corre E."/>
            <person name="Pelletier E."/>
            <person name="Niang G."/>
            <person name="Scheremetjew M."/>
            <person name="Finn R."/>
            <person name="Kale V."/>
            <person name="Holt S."/>
            <person name="Cochrane G."/>
            <person name="Meng A."/>
            <person name="Brown T."/>
            <person name="Cohen L."/>
        </authorList>
    </citation>
    <scope>NUCLEOTIDE SEQUENCE</scope>
    <source>
        <strain evidence="11">PLY429</strain>
    </source>
</reference>
<evidence type="ECO:0000259" key="10">
    <source>
        <dbReference type="Pfam" id="PF00082"/>
    </source>
</evidence>
<feature type="chain" id="PRO_5030858497" description="Peptidase S8/S53 domain-containing protein" evidence="9">
    <location>
        <begin position="27"/>
        <end position="640"/>
    </location>
</feature>
<keyword evidence="9" id="KW-0732">Signal</keyword>
<evidence type="ECO:0000313" key="11">
    <source>
        <dbReference type="EMBL" id="CAD9212520.1"/>
    </source>
</evidence>
<dbReference type="Gene3D" id="3.40.50.200">
    <property type="entry name" value="Peptidase S8/S53 domain"/>
    <property type="match status" value="1"/>
</dbReference>
<protein>
    <recommendedName>
        <fullName evidence="10">Peptidase S8/S53 domain-containing protein</fullName>
    </recommendedName>
</protein>
<evidence type="ECO:0000256" key="3">
    <source>
        <dbReference type="ARBA" id="ARBA00022801"/>
    </source>
</evidence>
<keyword evidence="8" id="KW-0812">Transmembrane</keyword>
<name>A0A7S1X6Z9_9CHLO</name>
<dbReference type="InterPro" id="IPR034204">
    <property type="entry name" value="PfSUB1-like_cat_dom"/>
</dbReference>
<evidence type="ECO:0000256" key="7">
    <source>
        <dbReference type="SAM" id="MobiDB-lite"/>
    </source>
</evidence>
<feature type="active site" description="Charge relay system" evidence="5">
    <location>
        <position position="267"/>
    </location>
</feature>
<dbReference type="AlphaFoldDB" id="A0A7S1X6Z9"/>
<dbReference type="CDD" id="cd07473">
    <property type="entry name" value="Peptidases_S8_Subtilisin_like"/>
    <property type="match status" value="1"/>
</dbReference>
<dbReference type="InterPro" id="IPR015500">
    <property type="entry name" value="Peptidase_S8_subtilisin-rel"/>
</dbReference>
<dbReference type="PRINTS" id="PR00723">
    <property type="entry name" value="SUBTILISIN"/>
</dbReference>
<proteinExistence type="inferred from homology"/>
<dbReference type="Pfam" id="PF00082">
    <property type="entry name" value="Peptidase_S8"/>
    <property type="match status" value="1"/>
</dbReference>
<keyword evidence="4 5" id="KW-0720">Serine protease</keyword>
<dbReference type="PROSITE" id="PS51892">
    <property type="entry name" value="SUBTILASE"/>
    <property type="match status" value="1"/>
</dbReference>
<dbReference type="InterPro" id="IPR036852">
    <property type="entry name" value="Peptidase_S8/S53_dom_sf"/>
</dbReference>
<feature type="region of interest" description="Disordered" evidence="7">
    <location>
        <begin position="618"/>
        <end position="640"/>
    </location>
</feature>
<keyword evidence="8" id="KW-1133">Transmembrane helix</keyword>
<dbReference type="InterPro" id="IPR023827">
    <property type="entry name" value="Peptidase_S8_Asp-AS"/>
</dbReference>
<evidence type="ECO:0000256" key="4">
    <source>
        <dbReference type="ARBA" id="ARBA00022825"/>
    </source>
</evidence>
<keyword evidence="2 5" id="KW-0645">Protease</keyword>
<keyword evidence="3 5" id="KW-0378">Hydrolase</keyword>
<organism evidence="11">
    <name type="scientific">Tetraselmis chuii</name>
    <dbReference type="NCBI Taxonomy" id="63592"/>
    <lineage>
        <taxon>Eukaryota</taxon>
        <taxon>Viridiplantae</taxon>
        <taxon>Chlorophyta</taxon>
        <taxon>core chlorophytes</taxon>
        <taxon>Chlorodendrophyceae</taxon>
        <taxon>Chlorodendrales</taxon>
        <taxon>Chlorodendraceae</taxon>
        <taxon>Tetraselmis</taxon>
    </lineage>
</organism>
<evidence type="ECO:0000256" key="9">
    <source>
        <dbReference type="SAM" id="SignalP"/>
    </source>
</evidence>
<dbReference type="InterPro" id="IPR051048">
    <property type="entry name" value="Peptidase_S8/S53_subtilisin"/>
</dbReference>
<dbReference type="InterPro" id="IPR022398">
    <property type="entry name" value="Peptidase_S8_His-AS"/>
</dbReference>
<feature type="transmembrane region" description="Helical" evidence="8">
    <location>
        <begin position="587"/>
        <end position="612"/>
    </location>
</feature>
<dbReference type="InterPro" id="IPR023828">
    <property type="entry name" value="Peptidase_S8_Ser-AS"/>
</dbReference>
<feature type="compositionally biased region" description="Polar residues" evidence="7">
    <location>
        <begin position="623"/>
        <end position="633"/>
    </location>
</feature>
<dbReference type="GO" id="GO:0006508">
    <property type="term" value="P:proteolysis"/>
    <property type="evidence" value="ECO:0007669"/>
    <property type="project" value="UniProtKB-KW"/>
</dbReference>
<feature type="domain" description="Peptidase S8/S53" evidence="10">
    <location>
        <begin position="258"/>
        <end position="541"/>
    </location>
</feature>
<dbReference type="PANTHER" id="PTHR43399">
    <property type="entry name" value="SUBTILISIN-RELATED"/>
    <property type="match status" value="1"/>
</dbReference>
<evidence type="ECO:0000256" key="1">
    <source>
        <dbReference type="ARBA" id="ARBA00011073"/>
    </source>
</evidence>
<dbReference type="PROSITE" id="PS00137">
    <property type="entry name" value="SUBTILASE_HIS"/>
    <property type="match status" value="1"/>
</dbReference>
<keyword evidence="8" id="KW-0472">Membrane</keyword>
<gene>
    <name evidence="11" type="ORF">TCHU04912_LOCUS14759</name>
</gene>